<evidence type="ECO:0000256" key="2">
    <source>
        <dbReference type="HAMAP-Rule" id="MF_00457"/>
    </source>
</evidence>
<dbReference type="InterPro" id="IPR022877">
    <property type="entry name" value="UPF0173"/>
</dbReference>
<evidence type="ECO:0000256" key="1">
    <source>
        <dbReference type="ARBA" id="ARBA00022801"/>
    </source>
</evidence>
<name>A0A653ADG7_UNCDX</name>
<dbReference type="Pfam" id="PF13483">
    <property type="entry name" value="Lactamase_B_3"/>
    <property type="match status" value="1"/>
</dbReference>
<dbReference type="InterPro" id="IPR036866">
    <property type="entry name" value="RibonucZ/Hydroxyglut_hydro"/>
</dbReference>
<comment type="similarity">
    <text evidence="2">Belongs to the UPF0173 family.</text>
</comment>
<feature type="domain" description="Metallo-beta-lactamase" evidence="3">
    <location>
        <begin position="9"/>
        <end position="190"/>
    </location>
</feature>
<dbReference type="NCBIfam" id="NF001911">
    <property type="entry name" value="PRK00685.1"/>
    <property type="match status" value="1"/>
</dbReference>
<protein>
    <recommendedName>
        <fullName evidence="2">UPF0173 metal-dependent hydrolase TRIP_B40027</fullName>
    </recommendedName>
</protein>
<dbReference type="PANTHER" id="PTHR43546:SF3">
    <property type="entry name" value="UPF0173 METAL-DEPENDENT HYDROLASE MJ1163"/>
    <property type="match status" value="1"/>
</dbReference>
<accession>A0A653ADG7</accession>
<dbReference type="SUPFAM" id="SSF56281">
    <property type="entry name" value="Metallo-hydrolase/oxidoreductase"/>
    <property type="match status" value="1"/>
</dbReference>
<dbReference type="InterPro" id="IPR050114">
    <property type="entry name" value="UPF0173_UPF0282_UlaG_hydrolase"/>
</dbReference>
<dbReference type="HAMAP" id="MF_00457">
    <property type="entry name" value="UPF0173"/>
    <property type="match status" value="1"/>
</dbReference>
<dbReference type="PANTHER" id="PTHR43546">
    <property type="entry name" value="UPF0173 METAL-DEPENDENT HYDROLASE MJ1163-RELATED"/>
    <property type="match status" value="1"/>
</dbReference>
<dbReference type="GO" id="GO:0016787">
    <property type="term" value="F:hydrolase activity"/>
    <property type="evidence" value="ECO:0007669"/>
    <property type="project" value="UniProtKB-UniRule"/>
</dbReference>
<dbReference type="AlphaFoldDB" id="A0A653ADG7"/>
<organism evidence="4">
    <name type="scientific">Uncultured Desulfatiglans sp</name>
    <dbReference type="NCBI Taxonomy" id="1748965"/>
    <lineage>
        <taxon>Bacteria</taxon>
        <taxon>Pseudomonadati</taxon>
        <taxon>Thermodesulfobacteriota</taxon>
        <taxon>Desulfobacteria</taxon>
        <taxon>Desulfatiglandales</taxon>
        <taxon>Desulfatiglandaceae</taxon>
        <taxon>Desulfatiglans</taxon>
        <taxon>environmental samples</taxon>
    </lineage>
</organism>
<dbReference type="SMART" id="SM00849">
    <property type="entry name" value="Lactamase_B"/>
    <property type="match status" value="1"/>
</dbReference>
<reference evidence="4" key="1">
    <citation type="submission" date="2018-07" db="EMBL/GenBank/DDBJ databases">
        <authorList>
            <consortium name="Genoscope - CEA"/>
            <person name="William W."/>
        </authorList>
    </citation>
    <scope>NUCLEOTIDE SEQUENCE</scope>
    <source>
        <strain evidence="4">IK1</strain>
    </source>
</reference>
<gene>
    <name evidence="4" type="ORF">TRIP_B40027</name>
</gene>
<keyword evidence="1 2" id="KW-0378">Hydrolase</keyword>
<evidence type="ECO:0000259" key="3">
    <source>
        <dbReference type="SMART" id="SM00849"/>
    </source>
</evidence>
<dbReference type="EMBL" id="UPXX01000031">
    <property type="protein sequence ID" value="VBB46101.1"/>
    <property type="molecule type" value="Genomic_DNA"/>
</dbReference>
<proteinExistence type="inferred from homology"/>
<dbReference type="Gene3D" id="3.60.15.10">
    <property type="entry name" value="Ribonuclease Z/Hydroxyacylglutathione hydrolase-like"/>
    <property type="match status" value="1"/>
</dbReference>
<evidence type="ECO:0000313" key="4">
    <source>
        <dbReference type="EMBL" id="VBB46101.1"/>
    </source>
</evidence>
<dbReference type="InterPro" id="IPR001279">
    <property type="entry name" value="Metallo-B-lactamas"/>
</dbReference>
<sequence length="227" mass="24883">MAIKVTWYGHACFMIDTGDASLLIDPFITGNPTAPVTADQLNPDFILVSHGHGDHVGDAVPIAKRTHATTISNFEIQNWLSSQGVENTHPMHIGGGFDFPWGRVKLTIAHHGSVLPDGTYGGNPCGFLLTIQGRKIYHACDTGLFYDMKLIGEEGIDLAILPIGDNFTMGPDDALRAVKLLQPKRVIPIHFNTFDVIRQDPHKWAERVKRETAAEAIVLEPGQSIEL</sequence>